<feature type="domain" description="Na+-translocating membrane potential-generating system MpsC" evidence="1">
    <location>
        <begin position="5"/>
        <end position="110"/>
    </location>
</feature>
<sequence>MSKEKTIQSEVSGYISALLRSHFGKGPTSVYVTIKKPYILIHLRGFLAPMEKVLLKKKESKRVLETRDLLIDELKGEIKENLRSIANLDVQEFYADWNLDSETGMLIGIMTDDVQLEDFEWPDTIDKKAFESKVANASEKAEKKPGSMESYWLNDRTLLVKRNQILVGIEMELIAEGYAEILKLAKRPLERRLLYDAHPEKVLGCPITEIFLDWNFSNDIGYVVFMLEPVKKIQN</sequence>
<dbReference type="Proteomes" id="UP001597109">
    <property type="component" value="Unassembled WGS sequence"/>
</dbReference>
<evidence type="ECO:0000313" key="2">
    <source>
        <dbReference type="EMBL" id="MFD1031671.1"/>
    </source>
</evidence>
<organism evidence="2 3">
    <name type="scientific">Metaplanococcus flavidus</name>
    <dbReference type="NCBI Taxonomy" id="569883"/>
    <lineage>
        <taxon>Bacteria</taxon>
        <taxon>Bacillati</taxon>
        <taxon>Bacillota</taxon>
        <taxon>Bacilli</taxon>
        <taxon>Bacillales</taxon>
        <taxon>Caryophanaceae</taxon>
        <taxon>Metaplanococcus</taxon>
    </lineage>
</organism>
<name>A0ABW3LD99_9BACL</name>
<dbReference type="Pfam" id="PF10057">
    <property type="entry name" value="MpsC"/>
    <property type="match status" value="1"/>
</dbReference>
<gene>
    <name evidence="2" type="ORF">ACFQ1X_09535</name>
</gene>
<evidence type="ECO:0000259" key="1">
    <source>
        <dbReference type="Pfam" id="PF10057"/>
    </source>
</evidence>
<dbReference type="InterPro" id="IPR018745">
    <property type="entry name" value="MpsC"/>
</dbReference>
<accession>A0ABW3LD99</accession>
<protein>
    <submittedName>
        <fullName evidence="2">DUF2294 domain-containing protein</fullName>
    </submittedName>
</protein>
<comment type="caution">
    <text evidence="2">The sequence shown here is derived from an EMBL/GenBank/DDBJ whole genome shotgun (WGS) entry which is preliminary data.</text>
</comment>
<reference evidence="3" key="1">
    <citation type="journal article" date="2019" name="Int. J. Syst. Evol. Microbiol.">
        <title>The Global Catalogue of Microorganisms (GCM) 10K type strain sequencing project: providing services to taxonomists for standard genome sequencing and annotation.</title>
        <authorList>
            <consortium name="The Broad Institute Genomics Platform"/>
            <consortium name="The Broad Institute Genome Sequencing Center for Infectious Disease"/>
            <person name="Wu L."/>
            <person name="Ma J."/>
        </authorList>
    </citation>
    <scope>NUCLEOTIDE SEQUENCE [LARGE SCALE GENOMIC DNA]</scope>
    <source>
        <strain evidence="3">CCUG 56756</strain>
    </source>
</reference>
<dbReference type="RefSeq" id="WP_144839885.1">
    <property type="nucleotide sequence ID" value="NZ_JBHTKI010000012.1"/>
</dbReference>
<keyword evidence="3" id="KW-1185">Reference proteome</keyword>
<proteinExistence type="predicted"/>
<evidence type="ECO:0000313" key="3">
    <source>
        <dbReference type="Proteomes" id="UP001597109"/>
    </source>
</evidence>
<dbReference type="EMBL" id="JBHTKI010000012">
    <property type="protein sequence ID" value="MFD1031671.1"/>
    <property type="molecule type" value="Genomic_DNA"/>
</dbReference>